<evidence type="ECO:0000256" key="1">
    <source>
        <dbReference type="SAM" id="MobiDB-lite"/>
    </source>
</evidence>
<evidence type="ECO:0000313" key="3">
    <source>
        <dbReference type="Proteomes" id="UP000765509"/>
    </source>
</evidence>
<organism evidence="2 3">
    <name type="scientific">Austropuccinia psidii MF-1</name>
    <dbReference type="NCBI Taxonomy" id="1389203"/>
    <lineage>
        <taxon>Eukaryota</taxon>
        <taxon>Fungi</taxon>
        <taxon>Dikarya</taxon>
        <taxon>Basidiomycota</taxon>
        <taxon>Pucciniomycotina</taxon>
        <taxon>Pucciniomycetes</taxon>
        <taxon>Pucciniales</taxon>
        <taxon>Sphaerophragmiaceae</taxon>
        <taxon>Austropuccinia</taxon>
    </lineage>
</organism>
<keyword evidence="3" id="KW-1185">Reference proteome</keyword>
<protein>
    <submittedName>
        <fullName evidence="2">Uncharacterized protein</fullName>
    </submittedName>
</protein>
<sequence length="221" mass="24716">MISQIKLGILHPQTSCNKQQTQSSKMSDPFSSATEYNWMTGYDAFDTTGDLEDFEEGVFGFEEDPLPSWKPYLTLTFWNNTLQAMRQIFMIGSILIMMRENGIQPKLSPKKENHNKYCANVIQSLQSTILYPSSRSPSPASNTNTLCSHSTSQDHLESDLDSPINLGSNLSIHSDSDSNSEKSSDEQNSQDSNQSQHDQIISNTHANSSSITPIDFLQKSH</sequence>
<accession>A0A9Q3HPV0</accession>
<feature type="compositionally biased region" description="Low complexity" evidence="1">
    <location>
        <begin position="186"/>
        <end position="203"/>
    </location>
</feature>
<feature type="region of interest" description="Disordered" evidence="1">
    <location>
        <begin position="132"/>
        <end position="221"/>
    </location>
</feature>
<name>A0A9Q3HPV0_9BASI</name>
<reference evidence="2" key="1">
    <citation type="submission" date="2021-03" db="EMBL/GenBank/DDBJ databases">
        <title>Draft genome sequence of rust myrtle Austropuccinia psidii MF-1, a brazilian biotype.</title>
        <authorList>
            <person name="Quecine M.C."/>
            <person name="Pachon D.M.R."/>
            <person name="Bonatelli M.L."/>
            <person name="Correr F.H."/>
            <person name="Franceschini L.M."/>
            <person name="Leite T.F."/>
            <person name="Margarido G.R.A."/>
            <person name="Almeida C.A."/>
            <person name="Ferrarezi J.A."/>
            <person name="Labate C.A."/>
        </authorList>
    </citation>
    <scope>NUCLEOTIDE SEQUENCE</scope>
    <source>
        <strain evidence="2">MF-1</strain>
    </source>
</reference>
<proteinExistence type="predicted"/>
<gene>
    <name evidence="2" type="ORF">O181_049215</name>
</gene>
<feature type="compositionally biased region" description="Basic and acidic residues" evidence="1">
    <location>
        <begin position="174"/>
        <end position="185"/>
    </location>
</feature>
<comment type="caution">
    <text evidence="2">The sequence shown here is derived from an EMBL/GenBank/DDBJ whole genome shotgun (WGS) entry which is preliminary data.</text>
</comment>
<dbReference type="AlphaFoldDB" id="A0A9Q3HPV0"/>
<dbReference type="Proteomes" id="UP000765509">
    <property type="component" value="Unassembled WGS sequence"/>
</dbReference>
<dbReference type="EMBL" id="AVOT02020970">
    <property type="protein sequence ID" value="MBW0509500.1"/>
    <property type="molecule type" value="Genomic_DNA"/>
</dbReference>
<feature type="compositionally biased region" description="Polar residues" evidence="1">
    <location>
        <begin position="132"/>
        <end position="151"/>
    </location>
</feature>
<evidence type="ECO:0000313" key="2">
    <source>
        <dbReference type="EMBL" id="MBW0509500.1"/>
    </source>
</evidence>